<sequence>MTILPKKYHLLSSFPEEYSLNNLLFDSACEVGNSRQNFLVPLSLFSPVSGDGQE</sequence>
<accession>A0ABR9UCB8</accession>
<reference evidence="1 2" key="1">
    <citation type="submission" date="2020-10" db="EMBL/GenBank/DDBJ databases">
        <authorList>
            <person name="Castelo-Branco R."/>
            <person name="Eusebio N."/>
            <person name="Adriana R."/>
            <person name="Vieira A."/>
            <person name="Brugerolle De Fraissinette N."/>
            <person name="Rezende De Castro R."/>
            <person name="Schneider M.P."/>
            <person name="Vasconcelos V."/>
            <person name="Leao P.N."/>
        </authorList>
    </citation>
    <scope>NUCLEOTIDE SEQUENCE [LARGE SCALE GENOMIC DNA]</scope>
    <source>
        <strain evidence="1 2">LEGE 06226</strain>
    </source>
</reference>
<gene>
    <name evidence="1" type="ORF">IQ236_12915</name>
</gene>
<organism evidence="1 2">
    <name type="scientific">Planktothrix mougeotii LEGE 06226</name>
    <dbReference type="NCBI Taxonomy" id="1828728"/>
    <lineage>
        <taxon>Bacteria</taxon>
        <taxon>Bacillati</taxon>
        <taxon>Cyanobacteriota</taxon>
        <taxon>Cyanophyceae</taxon>
        <taxon>Oscillatoriophycideae</taxon>
        <taxon>Oscillatoriales</taxon>
        <taxon>Microcoleaceae</taxon>
        <taxon>Planktothrix</taxon>
    </lineage>
</organism>
<keyword evidence="2" id="KW-1185">Reference proteome</keyword>
<dbReference type="EMBL" id="JADEWU010000026">
    <property type="protein sequence ID" value="MBE9144115.1"/>
    <property type="molecule type" value="Genomic_DNA"/>
</dbReference>
<comment type="caution">
    <text evidence="1">The sequence shown here is derived from an EMBL/GenBank/DDBJ whole genome shotgun (WGS) entry which is preliminary data.</text>
</comment>
<dbReference type="RefSeq" id="WP_193869638.1">
    <property type="nucleotide sequence ID" value="NZ_JADEWU010000026.1"/>
</dbReference>
<evidence type="ECO:0000313" key="1">
    <source>
        <dbReference type="EMBL" id="MBE9144115.1"/>
    </source>
</evidence>
<dbReference type="Proteomes" id="UP000640725">
    <property type="component" value="Unassembled WGS sequence"/>
</dbReference>
<name>A0ABR9UCB8_9CYAN</name>
<protein>
    <submittedName>
        <fullName evidence="1">Uncharacterized protein</fullName>
    </submittedName>
</protein>
<evidence type="ECO:0000313" key="2">
    <source>
        <dbReference type="Proteomes" id="UP000640725"/>
    </source>
</evidence>
<proteinExistence type="predicted"/>